<dbReference type="Proteomes" id="UP000887565">
    <property type="component" value="Unplaced"/>
</dbReference>
<dbReference type="WBParaSite" id="nRc.2.0.1.t19005-RA">
    <property type="protein sequence ID" value="nRc.2.0.1.t19005-RA"/>
    <property type="gene ID" value="nRc.2.0.1.g19005"/>
</dbReference>
<evidence type="ECO:0000313" key="2">
    <source>
        <dbReference type="WBParaSite" id="nRc.2.0.1.t19005-RA"/>
    </source>
</evidence>
<sequence>MHREKIKTWTAHQKFVELANRKRCSACYICTFKNGKQRSGEIPTKQKQINKKEIRCRFGSRFFDVELLSIVIFSSTFNASDEFIVVVACKRTTKMGKITNTKIVGNTSQRNTAIVIMLRFSNRFNSGVTEGGILGYFFLPHLSTVTPLFRQEGRFYKMLLSVERSLQNFSIMSIRVTRDQIPGLIPNNPSVTSITASCSESLDAIMKDSRLPNVENSSNLESKIVDLEAIIISKNRKIDKLDIQKQDLTLSIAEMGKNYAALQNDNQMWKQQCKSLVDARVKFENEEVNVLRVAYADKLKESSELNLELTTCQNQLETIKQILQKTAKSRNFLWDEKQSLEQK</sequence>
<proteinExistence type="predicted"/>
<evidence type="ECO:0000313" key="1">
    <source>
        <dbReference type="Proteomes" id="UP000887565"/>
    </source>
</evidence>
<reference evidence="2" key="1">
    <citation type="submission" date="2022-11" db="UniProtKB">
        <authorList>
            <consortium name="WormBaseParasite"/>
        </authorList>
    </citation>
    <scope>IDENTIFICATION</scope>
</reference>
<keyword evidence="1" id="KW-1185">Reference proteome</keyword>
<accession>A0A915IY31</accession>
<name>A0A915IY31_ROMCU</name>
<dbReference type="AlphaFoldDB" id="A0A915IY31"/>
<protein>
    <submittedName>
        <fullName evidence="2">Uncharacterized protein</fullName>
    </submittedName>
</protein>
<organism evidence="1 2">
    <name type="scientific">Romanomermis culicivorax</name>
    <name type="common">Nematode worm</name>
    <dbReference type="NCBI Taxonomy" id="13658"/>
    <lineage>
        <taxon>Eukaryota</taxon>
        <taxon>Metazoa</taxon>
        <taxon>Ecdysozoa</taxon>
        <taxon>Nematoda</taxon>
        <taxon>Enoplea</taxon>
        <taxon>Dorylaimia</taxon>
        <taxon>Mermithida</taxon>
        <taxon>Mermithoidea</taxon>
        <taxon>Mermithidae</taxon>
        <taxon>Romanomermis</taxon>
    </lineage>
</organism>